<dbReference type="PANTHER" id="PTHR28052:SF1">
    <property type="entry name" value="UPF0545 PROTEIN C22ORF39"/>
    <property type="match status" value="1"/>
</dbReference>
<evidence type="ECO:0000313" key="1">
    <source>
        <dbReference type="EMBL" id="GAU46926.1"/>
    </source>
</evidence>
<dbReference type="PANTHER" id="PTHR28052">
    <property type="entry name" value="UPF0545 PROTEIN C22ORF39"/>
    <property type="match status" value="1"/>
</dbReference>
<name>A0A2Z6NTK3_TRISU</name>
<dbReference type="InterPro" id="IPR021475">
    <property type="entry name" value="Pants/Emi1-like"/>
</dbReference>
<dbReference type="OrthoDB" id="2017405at2759"/>
<organism evidence="1 2">
    <name type="scientific">Trifolium subterraneum</name>
    <name type="common">Subterranean clover</name>
    <dbReference type="NCBI Taxonomy" id="3900"/>
    <lineage>
        <taxon>Eukaryota</taxon>
        <taxon>Viridiplantae</taxon>
        <taxon>Streptophyta</taxon>
        <taxon>Embryophyta</taxon>
        <taxon>Tracheophyta</taxon>
        <taxon>Spermatophyta</taxon>
        <taxon>Magnoliopsida</taxon>
        <taxon>eudicotyledons</taxon>
        <taxon>Gunneridae</taxon>
        <taxon>Pentapetalae</taxon>
        <taxon>rosids</taxon>
        <taxon>fabids</taxon>
        <taxon>Fabales</taxon>
        <taxon>Fabaceae</taxon>
        <taxon>Papilionoideae</taxon>
        <taxon>50 kb inversion clade</taxon>
        <taxon>NPAAA clade</taxon>
        <taxon>Hologalegina</taxon>
        <taxon>IRL clade</taxon>
        <taxon>Trifolieae</taxon>
        <taxon>Trifolium</taxon>
    </lineage>
</organism>
<reference evidence="2" key="1">
    <citation type="journal article" date="2017" name="Front. Plant Sci.">
        <title>Climate Clever Clovers: New Paradigm to Reduce the Environmental Footprint of Ruminants by Breeding Low Methanogenic Forages Utilizing Haplotype Variation.</title>
        <authorList>
            <person name="Kaur P."/>
            <person name="Appels R."/>
            <person name="Bayer P.E."/>
            <person name="Keeble-Gagnere G."/>
            <person name="Wang J."/>
            <person name="Hirakawa H."/>
            <person name="Shirasawa K."/>
            <person name="Vercoe P."/>
            <person name="Stefanova K."/>
            <person name="Durmic Z."/>
            <person name="Nichols P."/>
            <person name="Revell C."/>
            <person name="Isobe S.N."/>
            <person name="Edwards D."/>
            <person name="Erskine W."/>
        </authorList>
    </citation>
    <scope>NUCLEOTIDE SEQUENCE [LARGE SCALE GENOMIC DNA]</scope>
    <source>
        <strain evidence="2">cv. Daliak</strain>
    </source>
</reference>
<dbReference type="AlphaFoldDB" id="A0A2Z6NTK3"/>
<dbReference type="Proteomes" id="UP000242715">
    <property type="component" value="Unassembled WGS sequence"/>
</dbReference>
<dbReference type="Pfam" id="PF11326">
    <property type="entry name" value="PANTS-like"/>
    <property type="match status" value="1"/>
</dbReference>
<evidence type="ECO:0000313" key="2">
    <source>
        <dbReference type="Proteomes" id="UP000242715"/>
    </source>
</evidence>
<sequence>MGLPISLLCRQRWKIQAPQRSANYRAPLALMHSAPVHQMQQYYRLGALDNCSGKWKAMVDCLMLKTKPSSQVEVCSYFLLVNG</sequence>
<proteinExistence type="predicted"/>
<accession>A0A2Z6NTK3</accession>
<dbReference type="EMBL" id="DF974265">
    <property type="protein sequence ID" value="GAU46926.1"/>
    <property type="molecule type" value="Genomic_DNA"/>
</dbReference>
<gene>
    <name evidence="1" type="ORF">TSUD_85260</name>
</gene>
<protein>
    <submittedName>
        <fullName evidence="1">Uncharacterized protein</fullName>
    </submittedName>
</protein>
<keyword evidence="2" id="KW-1185">Reference proteome</keyword>